<dbReference type="PANTHER" id="PTHR10543">
    <property type="entry name" value="BETA-CAROTENE DIOXYGENASE"/>
    <property type="match status" value="1"/>
</dbReference>
<dbReference type="OrthoDB" id="1069523at2759"/>
<evidence type="ECO:0000256" key="16">
    <source>
        <dbReference type="SAM" id="MobiDB-lite"/>
    </source>
</evidence>
<keyword evidence="4" id="KW-0934">Plastid</keyword>
<protein>
    <recommendedName>
        <fullName evidence="13">9-cis-epoxycarotenoid dioxygenase</fullName>
        <ecNumber evidence="13">1.13.11.51</ecNumber>
    </recommendedName>
</protein>
<feature type="binding site" evidence="15">
    <location>
        <position position="348"/>
    </location>
    <ligand>
        <name>Fe cation</name>
        <dbReference type="ChEBI" id="CHEBI:24875"/>
        <note>catalytic</note>
    </ligand>
</feature>
<dbReference type="AlphaFoldDB" id="A0A218X7U1"/>
<dbReference type="GO" id="GO:0009570">
    <property type="term" value="C:chloroplast stroma"/>
    <property type="evidence" value="ECO:0007669"/>
    <property type="project" value="TreeGrafter"/>
</dbReference>
<keyword evidence="6" id="KW-0937">Abscisic acid biosynthesis</keyword>
<sequence>MAATAPTSSTWVISKSRFLGSPPPSQSSFLNLGFGPSPSRTTDRPSSSSISCSLHSPSILNFPSSTSIAAPKERPGSASSSSSQPQNWNLLQRTASLALNAVEAALVAHERKHPLPKTADPRVQIAGNFSPVPEQPVKHSLPVTGRIPECIQGVYVRNGANPLHEPVAGHHFFDGDGMIHAVRFSGGSASYACRFTETHRLVQEQSVGRPVFPKAIGELHGHSGIARLLLFYARGLFGLLDPTKGLGVANAGLVYFNKHLLAMSEDDLPYHVRVNLNGDLKTVGRYDFDGQLNSPMIAHPKVDPVSGELFALSYDVVQKPYLKYFRFSPDGKKSPDVDIPLKEPTMMHDFAITERFVVIPDQQVVFKLPEMIRGGSPVVYDKEKVSRFGVLEKNAKDASGIKWIPAPDCFCFHLWNAWEEPETDEVVVIGSCMTPPDSIFNESDESLESVLSEIRLNLKTGKSTRRPIIPETEQVNLEAGMVNRNQLGRKTRFAYLALAEPWPKVSGFAKVDLSTGEIRKYIYGEEKYGGEPLFLPRGPDSEREDDGYILVFVHDEKEWQSELQIVNAVTLQLEASIKLPSRVPYGFHGTFISSNDLVGQA</sequence>
<dbReference type="Proteomes" id="UP000197138">
    <property type="component" value="Unassembled WGS sequence"/>
</dbReference>
<dbReference type="EC" id="1.13.11.51" evidence="13"/>
<evidence type="ECO:0000256" key="12">
    <source>
        <dbReference type="ARBA" id="ARBA00036784"/>
    </source>
</evidence>
<evidence type="ECO:0000256" key="1">
    <source>
        <dbReference type="ARBA" id="ARBA00004229"/>
    </source>
</evidence>
<reference evidence="17" key="2">
    <citation type="submission" date="2017-06" db="EMBL/GenBank/DDBJ databases">
        <title>The pomegranate genome and the genomics of punicalagin biosynthesis.</title>
        <authorList>
            <person name="Xu C."/>
        </authorList>
    </citation>
    <scope>NUCLEOTIDE SEQUENCE [LARGE SCALE GENOMIC DNA]</scope>
    <source>
        <tissue evidence="17">Fresh leaf</tissue>
    </source>
</reference>
<dbReference type="PANTHER" id="PTHR10543:SF26">
    <property type="entry name" value="9-CIS-EPOXYCAROTENOID DIOXYGENASE NCED3, CHLOROPLASTIC"/>
    <property type="match status" value="1"/>
</dbReference>
<evidence type="ECO:0000256" key="13">
    <source>
        <dbReference type="ARBA" id="ARBA00039007"/>
    </source>
</evidence>
<dbReference type="GO" id="GO:0016121">
    <property type="term" value="P:carotene catabolic process"/>
    <property type="evidence" value="ECO:0007669"/>
    <property type="project" value="TreeGrafter"/>
</dbReference>
<comment type="subcellular location">
    <subcellularLocation>
        <location evidence="1">Plastid</location>
        <location evidence="1">Chloroplast</location>
    </subcellularLocation>
</comment>
<comment type="catalytic activity">
    <reaction evidence="14">
        <text>a 9-cis-epoxycarotenoid + O2 = a 12'-apo-carotenal + 2-cis,4-trans-xanthoxin</text>
        <dbReference type="Rhea" id="RHEA:23328"/>
        <dbReference type="ChEBI" id="CHEBI:15379"/>
        <dbReference type="ChEBI" id="CHEBI:32304"/>
        <dbReference type="ChEBI" id="CHEBI:51972"/>
        <dbReference type="ChEBI" id="CHEBI:51973"/>
        <dbReference type="EC" id="1.13.11.51"/>
    </reaction>
</comment>
<keyword evidence="10 15" id="KW-0408">Iron</keyword>
<feature type="binding site" evidence="15">
    <location>
        <position position="299"/>
    </location>
    <ligand>
        <name>Fe cation</name>
        <dbReference type="ChEBI" id="CHEBI:24875"/>
        <note>catalytic</note>
    </ligand>
</feature>
<evidence type="ECO:0000256" key="4">
    <source>
        <dbReference type="ARBA" id="ARBA00022640"/>
    </source>
</evidence>
<dbReference type="GO" id="GO:0009688">
    <property type="term" value="P:abscisic acid biosynthetic process"/>
    <property type="evidence" value="ECO:0007669"/>
    <property type="project" value="UniProtKB-KW"/>
</dbReference>
<evidence type="ECO:0000256" key="14">
    <source>
        <dbReference type="ARBA" id="ARBA00048369"/>
    </source>
</evidence>
<keyword evidence="7" id="KW-0809">Transit peptide</keyword>
<evidence type="ECO:0000256" key="3">
    <source>
        <dbReference type="ARBA" id="ARBA00022528"/>
    </source>
</evidence>
<keyword evidence="20" id="KW-1185">Reference proteome</keyword>
<organism evidence="17 19">
    <name type="scientific">Punica granatum</name>
    <name type="common">Pomegranate</name>
    <dbReference type="NCBI Taxonomy" id="22663"/>
    <lineage>
        <taxon>Eukaryota</taxon>
        <taxon>Viridiplantae</taxon>
        <taxon>Streptophyta</taxon>
        <taxon>Embryophyta</taxon>
        <taxon>Tracheophyta</taxon>
        <taxon>Spermatophyta</taxon>
        <taxon>Magnoliopsida</taxon>
        <taxon>eudicotyledons</taxon>
        <taxon>Gunneridae</taxon>
        <taxon>Pentapetalae</taxon>
        <taxon>rosids</taxon>
        <taxon>malvids</taxon>
        <taxon>Myrtales</taxon>
        <taxon>Lythraceae</taxon>
        <taxon>Punica</taxon>
    </lineage>
</organism>
<feature type="binding site" evidence="15">
    <location>
        <position position="413"/>
    </location>
    <ligand>
        <name>Fe cation</name>
        <dbReference type="ChEBI" id="CHEBI:24875"/>
        <note>catalytic</note>
    </ligand>
</feature>
<evidence type="ECO:0000313" key="19">
    <source>
        <dbReference type="Proteomes" id="UP000197138"/>
    </source>
</evidence>
<dbReference type="Proteomes" id="UP000233551">
    <property type="component" value="Unassembled WGS sequence"/>
</dbReference>
<evidence type="ECO:0000256" key="5">
    <source>
        <dbReference type="ARBA" id="ARBA00022723"/>
    </source>
</evidence>
<feature type="region of interest" description="Disordered" evidence="16">
    <location>
        <begin position="1"/>
        <end position="86"/>
    </location>
</feature>
<evidence type="ECO:0000313" key="18">
    <source>
        <dbReference type="EMBL" id="PKI47655.1"/>
    </source>
</evidence>
<evidence type="ECO:0000313" key="17">
    <source>
        <dbReference type="EMBL" id="OWM81034.1"/>
    </source>
</evidence>
<name>A0A218X7U1_PUNGR</name>
<evidence type="ECO:0000256" key="11">
    <source>
        <dbReference type="ARBA" id="ARBA00035929"/>
    </source>
</evidence>
<feature type="compositionally biased region" description="Low complexity" evidence="16">
    <location>
        <begin position="36"/>
        <end position="60"/>
    </location>
</feature>
<feature type="binding site" evidence="15">
    <location>
        <position position="588"/>
    </location>
    <ligand>
        <name>Fe cation</name>
        <dbReference type="ChEBI" id="CHEBI:24875"/>
        <note>catalytic</note>
    </ligand>
</feature>
<feature type="compositionally biased region" description="Polar residues" evidence="16">
    <location>
        <begin position="1"/>
        <end position="13"/>
    </location>
</feature>
<comment type="caution">
    <text evidence="17">The sequence shown here is derived from an EMBL/GenBank/DDBJ whole genome shotgun (WGS) entry which is preliminary data.</text>
</comment>
<accession>A0A218X7U1</accession>
<dbReference type="GO" id="GO:0046872">
    <property type="term" value="F:metal ion binding"/>
    <property type="evidence" value="ECO:0007669"/>
    <property type="project" value="UniProtKB-KW"/>
</dbReference>
<dbReference type="Pfam" id="PF03055">
    <property type="entry name" value="RPE65"/>
    <property type="match status" value="1"/>
</dbReference>
<comment type="similarity">
    <text evidence="2">Belongs to the carotenoid oxygenase family.</text>
</comment>
<dbReference type="GO" id="GO:0045549">
    <property type="term" value="F:9-cis-epoxycarotenoid dioxygenase activity"/>
    <property type="evidence" value="ECO:0007669"/>
    <property type="project" value="UniProtKB-EC"/>
</dbReference>
<reference evidence="18 20" key="3">
    <citation type="submission" date="2017-11" db="EMBL/GenBank/DDBJ databases">
        <title>De-novo sequencing of pomegranate (Punica granatum L.) genome.</title>
        <authorList>
            <person name="Akparov Z."/>
            <person name="Amiraslanov A."/>
            <person name="Hajiyeva S."/>
            <person name="Abbasov M."/>
            <person name="Kaur K."/>
            <person name="Hamwieh A."/>
            <person name="Solovyev V."/>
            <person name="Salamov A."/>
            <person name="Braich B."/>
            <person name="Kosarev P."/>
            <person name="Mahmoud A."/>
            <person name="Hajiyev E."/>
            <person name="Babayeva S."/>
            <person name="Izzatullayeva V."/>
            <person name="Mammadov A."/>
            <person name="Mammadov A."/>
            <person name="Sharifova S."/>
            <person name="Ojaghi J."/>
            <person name="Eynullazada K."/>
            <person name="Bayramov B."/>
            <person name="Abdulazimova A."/>
            <person name="Shahmuradov I."/>
        </authorList>
    </citation>
    <scope>NUCLEOTIDE SEQUENCE [LARGE SCALE GENOMIC DNA]</scope>
    <source>
        <strain evidence="18">AG2017</strain>
        <strain evidence="20">cv. AG2017</strain>
        <tissue evidence="18">Leaf</tissue>
    </source>
</reference>
<evidence type="ECO:0000256" key="2">
    <source>
        <dbReference type="ARBA" id="ARBA00006787"/>
    </source>
</evidence>
<comment type="cofactor">
    <cofactor evidence="15">
        <name>Fe(2+)</name>
        <dbReference type="ChEBI" id="CHEBI:29033"/>
    </cofactor>
    <text evidence="15">Binds 1 Fe(2+) ion per subunit.</text>
</comment>
<evidence type="ECO:0000256" key="15">
    <source>
        <dbReference type="PIRSR" id="PIRSR604294-1"/>
    </source>
</evidence>
<evidence type="ECO:0000256" key="6">
    <source>
        <dbReference type="ARBA" id="ARBA00022865"/>
    </source>
</evidence>
<comment type="catalytic activity">
    <reaction evidence="12">
        <text>9'-cis-neoxanthin + O2 = (3S,5R,6R)-3,5-dihydroxy-6,7-didehydro-5,6-dihydro-12'-apo-beta-caroten-12'-al + 2-cis,4-trans-xanthoxin</text>
        <dbReference type="Rhea" id="RHEA:19677"/>
        <dbReference type="ChEBI" id="CHEBI:15379"/>
        <dbReference type="ChEBI" id="CHEBI:32304"/>
        <dbReference type="ChEBI" id="CHEBI:34596"/>
        <dbReference type="ChEBI" id="CHEBI:35306"/>
        <dbReference type="EC" id="1.13.11.51"/>
    </reaction>
</comment>
<keyword evidence="9" id="KW-0560">Oxidoreductase</keyword>
<dbReference type="EMBL" id="MTKT01002214">
    <property type="protein sequence ID" value="OWM81034.1"/>
    <property type="molecule type" value="Genomic_DNA"/>
</dbReference>
<evidence type="ECO:0000256" key="7">
    <source>
        <dbReference type="ARBA" id="ARBA00022946"/>
    </source>
</evidence>
<proteinExistence type="inferred from homology"/>
<keyword evidence="5 15" id="KW-0479">Metal-binding</keyword>
<evidence type="ECO:0000256" key="8">
    <source>
        <dbReference type="ARBA" id="ARBA00022964"/>
    </source>
</evidence>
<dbReference type="EMBL" id="PGOL01002470">
    <property type="protein sequence ID" value="PKI47655.1"/>
    <property type="molecule type" value="Genomic_DNA"/>
</dbReference>
<evidence type="ECO:0000256" key="10">
    <source>
        <dbReference type="ARBA" id="ARBA00023004"/>
    </source>
</evidence>
<reference evidence="19" key="1">
    <citation type="journal article" date="2017" name="Plant J.">
        <title>The pomegranate (Punica granatum L.) genome and the genomics of punicalagin biosynthesis.</title>
        <authorList>
            <person name="Qin G."/>
            <person name="Xu C."/>
            <person name="Ming R."/>
            <person name="Tang H."/>
            <person name="Guyot R."/>
            <person name="Kramer E.M."/>
            <person name="Hu Y."/>
            <person name="Yi X."/>
            <person name="Qi Y."/>
            <person name="Xu X."/>
            <person name="Gao Z."/>
            <person name="Pan H."/>
            <person name="Jian J."/>
            <person name="Tian Y."/>
            <person name="Yue Z."/>
            <person name="Xu Y."/>
        </authorList>
    </citation>
    <scope>NUCLEOTIDE SEQUENCE [LARGE SCALE GENOMIC DNA]</scope>
    <source>
        <strain evidence="19">cv. Dabenzi</strain>
    </source>
</reference>
<evidence type="ECO:0000256" key="9">
    <source>
        <dbReference type="ARBA" id="ARBA00023002"/>
    </source>
</evidence>
<keyword evidence="3" id="KW-0150">Chloroplast</keyword>
<keyword evidence="8" id="KW-0223">Dioxygenase</keyword>
<dbReference type="InterPro" id="IPR004294">
    <property type="entry name" value="Carotenoid_Oase"/>
</dbReference>
<gene>
    <name evidence="17" type="ORF">CDL15_Pgr007065</name>
    <name evidence="18" type="ORF">CRG98_031941</name>
</gene>
<evidence type="ECO:0000313" key="20">
    <source>
        <dbReference type="Proteomes" id="UP000233551"/>
    </source>
</evidence>
<comment type="catalytic activity">
    <reaction evidence="11">
        <text>9-cis-violaxanthin + O2 = (3S,5R,6S)-5,6-epoxy-3-hydroxy-5,6-dihydro-12'-apo-beta-caroten-12'-al + 2-cis,4-trans-xanthoxin</text>
        <dbReference type="Rhea" id="RHEA:16541"/>
        <dbReference type="ChEBI" id="CHEBI:15379"/>
        <dbReference type="ChEBI" id="CHEBI:32304"/>
        <dbReference type="ChEBI" id="CHEBI:34597"/>
        <dbReference type="ChEBI" id="CHEBI:35305"/>
        <dbReference type="EC" id="1.13.11.51"/>
    </reaction>
</comment>
<dbReference type="GeneID" id="116189437"/>
<dbReference type="STRING" id="22663.A0A218X7U1"/>